<keyword evidence="6 9" id="KW-1133">Transmembrane helix</keyword>
<keyword evidence="2 9" id="KW-0813">Transport</keyword>
<feature type="transmembrane region" description="Helical" evidence="9">
    <location>
        <begin position="47"/>
        <end position="65"/>
    </location>
</feature>
<comment type="similarity">
    <text evidence="8 9">Belongs to the TRAP transporter small permease family.</text>
</comment>
<dbReference type="EMBL" id="SLXJ01000008">
    <property type="protein sequence ID" value="TCP16993.1"/>
    <property type="molecule type" value="Genomic_DNA"/>
</dbReference>
<keyword evidence="12" id="KW-1185">Reference proteome</keyword>
<sequence length="165" mass="18103">MKSIAKFVGKTIEAFAVMILSAMSILVFFNVVLRYGFNSSINITEEVSRYMFVWLTFLGAVLALSENQHVSVTMFTEKLSPLKRNVLKLFTDAAMLFCCYLIVDGSWTQFQLNLANRAPISGLPQGITFLASVIAGGLMAVLIAARIFANVTALMNGKCNQGESK</sequence>
<keyword evidence="3" id="KW-1003">Cell membrane</keyword>
<comment type="function">
    <text evidence="9">Part of the tripartite ATP-independent periplasmic (TRAP) transport system.</text>
</comment>
<evidence type="ECO:0000256" key="2">
    <source>
        <dbReference type="ARBA" id="ARBA00022448"/>
    </source>
</evidence>
<dbReference type="Proteomes" id="UP000295537">
    <property type="component" value="Unassembled WGS sequence"/>
</dbReference>
<gene>
    <name evidence="11" type="ORF">EV693_10846</name>
</gene>
<dbReference type="Pfam" id="PF04290">
    <property type="entry name" value="DctQ"/>
    <property type="match status" value="1"/>
</dbReference>
<dbReference type="PANTHER" id="PTHR35011:SF2">
    <property type="entry name" value="2,3-DIKETO-L-GULONATE TRAP TRANSPORTER SMALL PERMEASE PROTEIN YIAM"/>
    <property type="match status" value="1"/>
</dbReference>
<dbReference type="InterPro" id="IPR007387">
    <property type="entry name" value="TRAP_DctQ"/>
</dbReference>
<keyword evidence="4 9" id="KW-0997">Cell inner membrane</keyword>
<evidence type="ECO:0000256" key="9">
    <source>
        <dbReference type="RuleBase" id="RU369079"/>
    </source>
</evidence>
<evidence type="ECO:0000256" key="1">
    <source>
        <dbReference type="ARBA" id="ARBA00004429"/>
    </source>
</evidence>
<comment type="subcellular location">
    <subcellularLocation>
        <location evidence="1 9">Cell inner membrane</location>
        <topology evidence="1 9">Multi-pass membrane protein</topology>
    </subcellularLocation>
</comment>
<keyword evidence="7 9" id="KW-0472">Membrane</keyword>
<keyword evidence="5 9" id="KW-0812">Transmembrane</keyword>
<feature type="transmembrane region" description="Helical" evidence="9">
    <location>
        <begin position="86"/>
        <end position="103"/>
    </location>
</feature>
<name>A0A4R2N7Q6_9PAST</name>
<organism evidence="11 12">
    <name type="scientific">Nicoletella semolina</name>
    <dbReference type="NCBI Taxonomy" id="271160"/>
    <lineage>
        <taxon>Bacteria</taxon>
        <taxon>Pseudomonadati</taxon>
        <taxon>Pseudomonadota</taxon>
        <taxon>Gammaproteobacteria</taxon>
        <taxon>Pasteurellales</taxon>
        <taxon>Pasteurellaceae</taxon>
        <taxon>Nicoletella</taxon>
    </lineage>
</organism>
<protein>
    <recommendedName>
        <fullName evidence="9">TRAP transporter small permease protein</fullName>
    </recommendedName>
</protein>
<dbReference type="OrthoDB" id="9791324at2"/>
<evidence type="ECO:0000313" key="11">
    <source>
        <dbReference type="EMBL" id="TCP16993.1"/>
    </source>
</evidence>
<dbReference type="RefSeq" id="WP_132501496.1">
    <property type="nucleotide sequence ID" value="NZ_LVXA01000001.1"/>
</dbReference>
<dbReference type="PANTHER" id="PTHR35011">
    <property type="entry name" value="2,3-DIKETO-L-GULONATE TRAP TRANSPORTER SMALL PERMEASE PROTEIN YIAM"/>
    <property type="match status" value="1"/>
</dbReference>
<evidence type="ECO:0000313" key="12">
    <source>
        <dbReference type="Proteomes" id="UP000295537"/>
    </source>
</evidence>
<evidence type="ECO:0000256" key="6">
    <source>
        <dbReference type="ARBA" id="ARBA00022989"/>
    </source>
</evidence>
<dbReference type="GO" id="GO:0005886">
    <property type="term" value="C:plasma membrane"/>
    <property type="evidence" value="ECO:0007669"/>
    <property type="project" value="UniProtKB-SubCell"/>
</dbReference>
<dbReference type="GO" id="GO:0022857">
    <property type="term" value="F:transmembrane transporter activity"/>
    <property type="evidence" value="ECO:0007669"/>
    <property type="project" value="UniProtKB-UniRule"/>
</dbReference>
<dbReference type="GO" id="GO:0015740">
    <property type="term" value="P:C4-dicarboxylate transport"/>
    <property type="evidence" value="ECO:0007669"/>
    <property type="project" value="TreeGrafter"/>
</dbReference>
<feature type="transmembrane region" description="Helical" evidence="9">
    <location>
        <begin position="123"/>
        <end position="148"/>
    </location>
</feature>
<evidence type="ECO:0000256" key="8">
    <source>
        <dbReference type="ARBA" id="ARBA00038436"/>
    </source>
</evidence>
<dbReference type="AlphaFoldDB" id="A0A4R2N7Q6"/>
<evidence type="ECO:0000256" key="5">
    <source>
        <dbReference type="ARBA" id="ARBA00022692"/>
    </source>
</evidence>
<comment type="caution">
    <text evidence="11">The sequence shown here is derived from an EMBL/GenBank/DDBJ whole genome shotgun (WGS) entry which is preliminary data.</text>
</comment>
<evidence type="ECO:0000256" key="3">
    <source>
        <dbReference type="ARBA" id="ARBA00022475"/>
    </source>
</evidence>
<proteinExistence type="inferred from homology"/>
<evidence type="ECO:0000259" key="10">
    <source>
        <dbReference type="Pfam" id="PF04290"/>
    </source>
</evidence>
<comment type="subunit">
    <text evidence="9">The complex comprises the extracytoplasmic solute receptor protein and the two transmembrane proteins.</text>
</comment>
<evidence type="ECO:0000256" key="7">
    <source>
        <dbReference type="ARBA" id="ARBA00023136"/>
    </source>
</evidence>
<reference evidence="11 12" key="1">
    <citation type="submission" date="2019-03" db="EMBL/GenBank/DDBJ databases">
        <title>Genomic Encyclopedia of Type Strains, Phase IV (KMG-IV): sequencing the most valuable type-strain genomes for metagenomic binning, comparative biology and taxonomic classification.</title>
        <authorList>
            <person name="Goeker M."/>
        </authorList>
    </citation>
    <scope>NUCLEOTIDE SEQUENCE [LARGE SCALE GENOMIC DNA]</scope>
    <source>
        <strain evidence="11 12">DSM 16380</strain>
    </source>
</reference>
<feature type="domain" description="Tripartite ATP-independent periplasmic transporters DctQ component" evidence="10">
    <location>
        <begin position="23"/>
        <end position="151"/>
    </location>
</feature>
<dbReference type="InterPro" id="IPR055348">
    <property type="entry name" value="DctQ"/>
</dbReference>
<feature type="transmembrane region" description="Helical" evidence="9">
    <location>
        <begin position="12"/>
        <end position="35"/>
    </location>
</feature>
<accession>A0A4R2N7Q6</accession>
<evidence type="ECO:0000256" key="4">
    <source>
        <dbReference type="ARBA" id="ARBA00022519"/>
    </source>
</evidence>